<dbReference type="GO" id="GO:0005524">
    <property type="term" value="F:ATP binding"/>
    <property type="evidence" value="ECO:0007669"/>
    <property type="project" value="UniProtKB-KW"/>
</dbReference>
<dbReference type="Gene3D" id="3.40.50.300">
    <property type="entry name" value="P-loop containing nucleotide triphosphate hydrolases"/>
    <property type="match status" value="1"/>
</dbReference>
<feature type="domain" description="ABC transporter" evidence="3">
    <location>
        <begin position="11"/>
        <end position="247"/>
    </location>
</feature>
<keyword evidence="1" id="KW-0547">Nucleotide-binding</keyword>
<reference evidence="4 5" key="1">
    <citation type="submission" date="2017-09" db="EMBL/GenBank/DDBJ databases">
        <authorList>
            <person name="Ehlers B."/>
            <person name="Leendertz F.H."/>
        </authorList>
    </citation>
    <scope>NUCLEOTIDE SEQUENCE [LARGE SCALE GENOMIC DNA]</scope>
    <source>
        <strain evidence="4 5">CGMCC 1.05381</strain>
    </source>
</reference>
<gene>
    <name evidence="4" type="ORF">SAMN06296378_0384</name>
</gene>
<accession>A0A2C8YK36</accession>
<dbReference type="PANTHER" id="PTHR43790:SF8">
    <property type="entry name" value="SUGAR ABC TRANSPORTER ATP-BINDING PROTEIN"/>
    <property type="match status" value="1"/>
</dbReference>
<evidence type="ECO:0000256" key="1">
    <source>
        <dbReference type="ARBA" id="ARBA00022741"/>
    </source>
</evidence>
<dbReference type="RefSeq" id="WP_097059529.1">
    <property type="nucleotide sequence ID" value="NZ_BMLC01000002.1"/>
</dbReference>
<evidence type="ECO:0000259" key="3">
    <source>
        <dbReference type="PROSITE" id="PS50893"/>
    </source>
</evidence>
<evidence type="ECO:0000313" key="5">
    <source>
        <dbReference type="Proteomes" id="UP000219440"/>
    </source>
</evidence>
<dbReference type="AlphaFoldDB" id="A0A2C8YK36"/>
<keyword evidence="5" id="KW-1185">Reference proteome</keyword>
<dbReference type="PROSITE" id="PS50893">
    <property type="entry name" value="ABC_TRANSPORTER_2"/>
    <property type="match status" value="1"/>
</dbReference>
<dbReference type="InterPro" id="IPR003593">
    <property type="entry name" value="AAA+_ATPase"/>
</dbReference>
<dbReference type="Pfam" id="PF00005">
    <property type="entry name" value="ABC_tran"/>
    <property type="match status" value="1"/>
</dbReference>
<dbReference type="CDD" id="cd03216">
    <property type="entry name" value="ABC_Carb_Monos_I"/>
    <property type="match status" value="1"/>
</dbReference>
<organism evidence="4 5">
    <name type="scientific">Salinibacterium xinjiangense</name>
    <dbReference type="NCBI Taxonomy" id="386302"/>
    <lineage>
        <taxon>Bacteria</taxon>
        <taxon>Bacillati</taxon>
        <taxon>Actinomycetota</taxon>
        <taxon>Actinomycetes</taxon>
        <taxon>Micrococcales</taxon>
        <taxon>Microbacteriaceae</taxon>
        <taxon>Salinibacterium</taxon>
    </lineage>
</organism>
<dbReference type="InterPro" id="IPR027417">
    <property type="entry name" value="P-loop_NTPase"/>
</dbReference>
<dbReference type="OrthoDB" id="7875923at2"/>
<sequence length="251" mass="27091">MNAADRSTPALELKNITKRFGRVTALEDVNLTAYSGEILAIVGDNGAGKSTLIKAISGVHHQDDGQILVDDQLVSLSSPADARAAGIATVFQDLALVECLDVSTNMFLGQFPRRGWFVDRQRMDTESRRFLDELKVTVADVHTQIGMLSGGQRQIISIARAVRSGAHTILLDEPTAALGVRETRHAADIISNLRDSGKAVICVSHDMEFVFTTADRILVLRLGKVAGVREVSATTREEIIGLITGTKQEAA</sequence>
<protein>
    <submittedName>
        <fullName evidence="4">Monosaccharide ABC transporter ATP-binding protein, CUT2 family</fullName>
    </submittedName>
</protein>
<evidence type="ECO:0000313" key="4">
    <source>
        <dbReference type="EMBL" id="SOE50778.1"/>
    </source>
</evidence>
<dbReference type="SUPFAM" id="SSF52540">
    <property type="entry name" value="P-loop containing nucleoside triphosphate hydrolases"/>
    <property type="match status" value="1"/>
</dbReference>
<dbReference type="Proteomes" id="UP000219440">
    <property type="component" value="Unassembled WGS sequence"/>
</dbReference>
<dbReference type="SMART" id="SM00382">
    <property type="entry name" value="AAA"/>
    <property type="match status" value="1"/>
</dbReference>
<dbReference type="PANTHER" id="PTHR43790">
    <property type="entry name" value="CARBOHYDRATE TRANSPORT ATP-BINDING PROTEIN MG119-RELATED"/>
    <property type="match status" value="1"/>
</dbReference>
<dbReference type="GO" id="GO:0016887">
    <property type="term" value="F:ATP hydrolysis activity"/>
    <property type="evidence" value="ECO:0007669"/>
    <property type="project" value="InterPro"/>
</dbReference>
<dbReference type="EMBL" id="OCST01000001">
    <property type="protein sequence ID" value="SOE50778.1"/>
    <property type="molecule type" value="Genomic_DNA"/>
</dbReference>
<proteinExistence type="predicted"/>
<dbReference type="InterPro" id="IPR003439">
    <property type="entry name" value="ABC_transporter-like_ATP-bd"/>
</dbReference>
<evidence type="ECO:0000256" key="2">
    <source>
        <dbReference type="ARBA" id="ARBA00022840"/>
    </source>
</evidence>
<dbReference type="InterPro" id="IPR050107">
    <property type="entry name" value="ABC_carbohydrate_import_ATPase"/>
</dbReference>
<keyword evidence="2 4" id="KW-0067">ATP-binding</keyword>
<name>A0A2C8YK36_9MICO</name>